<feature type="compositionally biased region" description="Acidic residues" evidence="7">
    <location>
        <begin position="283"/>
        <end position="292"/>
    </location>
</feature>
<dbReference type="Pfam" id="PF02270">
    <property type="entry name" value="TFIIF_beta"/>
    <property type="match status" value="1"/>
</dbReference>
<name>A0A9K3PDS4_9STRA</name>
<sequence length="292" mass="32189">MSSNKNNKVTADSYGSLQGTEVVGKECWMLRIPPKLAQAFENSPEGTVLGELVFRKGGGTGLNKIKPSLEVHVAEDVASDQDQTLPLQYSLQAMTKKLPTLHPFTRHPNGSVQLHGTVSRTANLQVHQDANYRALCKTRILASTVHNNRFVKPVEANQVVQQTSRSMKTPGAKTGGGFGDAVHQFGKRLLEAQQNQSLNLKTNKKARFTEDQPIKSIIFQLYQDQPYWTTKDLQAASGGRSDTEIKKVLQEIATYHRSGEHKSTWELKQEYQSGNNKSSAEEGAAEGEDPSG</sequence>
<dbReference type="OrthoDB" id="26094at2759"/>
<dbReference type="InterPro" id="IPR040450">
    <property type="entry name" value="TFIIF_beta_HTH"/>
</dbReference>
<dbReference type="PANTHER" id="PTHR10445:SF0">
    <property type="entry name" value="GENERAL TRANSCRIPTION FACTOR IIF SUBUNIT 2"/>
    <property type="match status" value="1"/>
</dbReference>
<evidence type="ECO:0000313" key="11">
    <source>
        <dbReference type="Proteomes" id="UP000693970"/>
    </source>
</evidence>
<keyword evidence="5" id="KW-0804">Transcription</keyword>
<evidence type="ECO:0000256" key="7">
    <source>
        <dbReference type="SAM" id="MobiDB-lite"/>
    </source>
</evidence>
<keyword evidence="3" id="KW-0805">Transcription regulation</keyword>
<dbReference type="PANTHER" id="PTHR10445">
    <property type="entry name" value="GENERAL TRANSCRIPTION FACTOR IIF SUBUNIT 2"/>
    <property type="match status" value="1"/>
</dbReference>
<dbReference type="GO" id="GO:0003677">
    <property type="term" value="F:DNA binding"/>
    <property type="evidence" value="ECO:0007669"/>
    <property type="project" value="UniProtKB-KW"/>
</dbReference>
<dbReference type="InterPro" id="IPR040504">
    <property type="entry name" value="TFIIF_beta_N"/>
</dbReference>
<keyword evidence="4" id="KW-0238">DNA-binding</keyword>
<evidence type="ECO:0000256" key="3">
    <source>
        <dbReference type="ARBA" id="ARBA00023015"/>
    </source>
</evidence>
<evidence type="ECO:0000313" key="10">
    <source>
        <dbReference type="EMBL" id="KAG7342986.1"/>
    </source>
</evidence>
<dbReference type="InterPro" id="IPR003196">
    <property type="entry name" value="TFIIF_beta"/>
</dbReference>
<comment type="similarity">
    <text evidence="2">Belongs to the TFIIF beta subunit family.</text>
</comment>
<evidence type="ECO:0000256" key="1">
    <source>
        <dbReference type="ARBA" id="ARBA00004123"/>
    </source>
</evidence>
<dbReference type="FunFam" id="1.10.10.10:FF:000035">
    <property type="entry name" value="General transcription factor IIF subunit 2"/>
    <property type="match status" value="1"/>
</dbReference>
<feature type="domain" description="TFIIF beta subunit N-terminal" evidence="9">
    <location>
        <begin position="25"/>
        <end position="154"/>
    </location>
</feature>
<comment type="subcellular location">
    <subcellularLocation>
        <location evidence="1">Nucleus</location>
    </subcellularLocation>
</comment>
<keyword evidence="6" id="KW-0539">Nucleus</keyword>
<organism evidence="10 11">
    <name type="scientific">Nitzschia inconspicua</name>
    <dbReference type="NCBI Taxonomy" id="303405"/>
    <lineage>
        <taxon>Eukaryota</taxon>
        <taxon>Sar</taxon>
        <taxon>Stramenopiles</taxon>
        <taxon>Ochrophyta</taxon>
        <taxon>Bacillariophyta</taxon>
        <taxon>Bacillariophyceae</taxon>
        <taxon>Bacillariophycidae</taxon>
        <taxon>Bacillariales</taxon>
        <taxon>Bacillariaceae</taxon>
        <taxon>Nitzschia</taxon>
    </lineage>
</organism>
<gene>
    <name evidence="10" type="ORF">IV203_020931</name>
</gene>
<dbReference type="Pfam" id="PF17683">
    <property type="entry name" value="TFIIF_beta_N"/>
    <property type="match status" value="1"/>
</dbReference>
<dbReference type="EMBL" id="JAGRRH010000024">
    <property type="protein sequence ID" value="KAG7342986.1"/>
    <property type="molecule type" value="Genomic_DNA"/>
</dbReference>
<dbReference type="GO" id="GO:0006367">
    <property type="term" value="P:transcription initiation at RNA polymerase II promoter"/>
    <property type="evidence" value="ECO:0007669"/>
    <property type="project" value="InterPro"/>
</dbReference>
<dbReference type="AlphaFoldDB" id="A0A9K3PDS4"/>
<comment type="caution">
    <text evidence="10">The sequence shown here is derived from an EMBL/GenBank/DDBJ whole genome shotgun (WGS) entry which is preliminary data.</text>
</comment>
<evidence type="ECO:0000256" key="2">
    <source>
        <dbReference type="ARBA" id="ARBA00009543"/>
    </source>
</evidence>
<feature type="region of interest" description="Disordered" evidence="7">
    <location>
        <begin position="259"/>
        <end position="292"/>
    </location>
</feature>
<dbReference type="GO" id="GO:0005674">
    <property type="term" value="C:transcription factor TFIIF complex"/>
    <property type="evidence" value="ECO:0007669"/>
    <property type="project" value="InterPro"/>
</dbReference>
<evidence type="ECO:0000256" key="5">
    <source>
        <dbReference type="ARBA" id="ARBA00023163"/>
    </source>
</evidence>
<protein>
    <submittedName>
        <fullName evidence="10">Transcription initiation factor IIF, beta subunit</fullName>
    </submittedName>
</protein>
<evidence type="ECO:0000256" key="6">
    <source>
        <dbReference type="ARBA" id="ARBA00023242"/>
    </source>
</evidence>
<feature type="compositionally biased region" description="Basic and acidic residues" evidence="7">
    <location>
        <begin position="259"/>
        <end position="269"/>
    </location>
</feature>
<dbReference type="Proteomes" id="UP000693970">
    <property type="component" value="Unassembled WGS sequence"/>
</dbReference>
<keyword evidence="11" id="KW-1185">Reference proteome</keyword>
<reference evidence="10" key="1">
    <citation type="journal article" date="2021" name="Sci. Rep.">
        <title>Diploid genomic architecture of Nitzschia inconspicua, an elite biomass production diatom.</title>
        <authorList>
            <person name="Oliver A."/>
            <person name="Podell S."/>
            <person name="Pinowska A."/>
            <person name="Traller J.C."/>
            <person name="Smith S.R."/>
            <person name="McClure R."/>
            <person name="Beliaev A."/>
            <person name="Bohutskyi P."/>
            <person name="Hill E.A."/>
            <person name="Rabines A."/>
            <person name="Zheng H."/>
            <person name="Allen L.Z."/>
            <person name="Kuo A."/>
            <person name="Grigoriev I.V."/>
            <person name="Allen A.E."/>
            <person name="Hazlebeck D."/>
            <person name="Allen E.E."/>
        </authorList>
    </citation>
    <scope>NUCLEOTIDE SEQUENCE</scope>
    <source>
        <strain evidence="10">Hildebrandi</strain>
    </source>
</reference>
<proteinExistence type="inferred from homology"/>
<feature type="domain" description="TFIIF beta subunit HTH" evidence="8">
    <location>
        <begin position="210"/>
        <end position="272"/>
    </location>
</feature>
<accession>A0A9K3PDS4</accession>
<evidence type="ECO:0000256" key="4">
    <source>
        <dbReference type="ARBA" id="ARBA00023125"/>
    </source>
</evidence>
<reference evidence="10" key="2">
    <citation type="submission" date="2021-04" db="EMBL/GenBank/DDBJ databases">
        <authorList>
            <person name="Podell S."/>
        </authorList>
    </citation>
    <scope>NUCLEOTIDE SEQUENCE</scope>
    <source>
        <strain evidence="10">Hildebrandi</strain>
    </source>
</reference>
<evidence type="ECO:0000259" key="8">
    <source>
        <dbReference type="Pfam" id="PF02270"/>
    </source>
</evidence>
<evidence type="ECO:0000259" key="9">
    <source>
        <dbReference type="Pfam" id="PF17683"/>
    </source>
</evidence>